<dbReference type="InterPro" id="IPR029069">
    <property type="entry name" value="HotDog_dom_sf"/>
</dbReference>
<dbReference type="GO" id="GO:0047617">
    <property type="term" value="F:fatty acyl-CoA hydrolase activity"/>
    <property type="evidence" value="ECO:0007669"/>
    <property type="project" value="InterPro"/>
</dbReference>
<dbReference type="InterPro" id="IPR003736">
    <property type="entry name" value="PAAI_dom"/>
</dbReference>
<dbReference type="PANTHER" id="PTHR21660">
    <property type="entry name" value="THIOESTERASE SUPERFAMILY MEMBER-RELATED"/>
    <property type="match status" value="1"/>
</dbReference>
<dbReference type="PANTHER" id="PTHR21660:SF1">
    <property type="entry name" value="ACYL-COENZYME A THIOESTERASE 13"/>
    <property type="match status" value="1"/>
</dbReference>
<accession>A0A918RH45</accession>
<dbReference type="InterPro" id="IPR039298">
    <property type="entry name" value="ACOT13"/>
</dbReference>
<sequence length="145" mass="15345">MSNADAAQDALYETMGLVRIVTMDPAGRAVLEYEARPGMCHSGGVVQGGFVSGWIDAAMAHAAIALNGTNVTPMTLELKVSFFAPARPGRVFAEGWVERNGRRTCFYEGCLKDGTGTVLAKATTTMLLMDKARVERASAAALESA</sequence>
<evidence type="ECO:0000256" key="2">
    <source>
        <dbReference type="ARBA" id="ARBA00022801"/>
    </source>
</evidence>
<dbReference type="Pfam" id="PF03061">
    <property type="entry name" value="4HBT"/>
    <property type="match status" value="1"/>
</dbReference>
<dbReference type="EMBL" id="BMZD01000003">
    <property type="protein sequence ID" value="GGZ94805.1"/>
    <property type="molecule type" value="Genomic_DNA"/>
</dbReference>
<dbReference type="Proteomes" id="UP000634139">
    <property type="component" value="Unassembled WGS sequence"/>
</dbReference>
<evidence type="ECO:0000313" key="4">
    <source>
        <dbReference type="EMBL" id="GGZ94805.1"/>
    </source>
</evidence>
<organism evidence="4 5">
    <name type="scientific">Novosphingobium arvoryzae</name>
    <dbReference type="NCBI Taxonomy" id="1256514"/>
    <lineage>
        <taxon>Bacteria</taxon>
        <taxon>Pseudomonadati</taxon>
        <taxon>Pseudomonadota</taxon>
        <taxon>Alphaproteobacteria</taxon>
        <taxon>Sphingomonadales</taxon>
        <taxon>Sphingomonadaceae</taxon>
        <taxon>Novosphingobium</taxon>
    </lineage>
</organism>
<keyword evidence="5" id="KW-1185">Reference proteome</keyword>
<dbReference type="CDD" id="cd03443">
    <property type="entry name" value="PaaI_thioesterase"/>
    <property type="match status" value="1"/>
</dbReference>
<protein>
    <recommendedName>
        <fullName evidence="3">Thioesterase domain-containing protein</fullName>
    </recommendedName>
</protein>
<keyword evidence="2" id="KW-0378">Hydrolase</keyword>
<comment type="caution">
    <text evidence="4">The sequence shown here is derived from an EMBL/GenBank/DDBJ whole genome shotgun (WGS) entry which is preliminary data.</text>
</comment>
<evidence type="ECO:0000256" key="1">
    <source>
        <dbReference type="ARBA" id="ARBA00008324"/>
    </source>
</evidence>
<dbReference type="NCBIfam" id="TIGR00369">
    <property type="entry name" value="unchar_dom_1"/>
    <property type="match status" value="1"/>
</dbReference>
<reference evidence="4" key="2">
    <citation type="submission" date="2020-09" db="EMBL/GenBank/DDBJ databases">
        <authorList>
            <person name="Sun Q."/>
            <person name="Kim S."/>
        </authorList>
    </citation>
    <scope>NUCLEOTIDE SEQUENCE</scope>
    <source>
        <strain evidence="4">KCTC 32422</strain>
    </source>
</reference>
<feature type="domain" description="Thioesterase" evidence="3">
    <location>
        <begin position="43"/>
        <end position="119"/>
    </location>
</feature>
<dbReference type="RefSeq" id="WP_189539775.1">
    <property type="nucleotide sequence ID" value="NZ_BMZD01000003.1"/>
</dbReference>
<dbReference type="InterPro" id="IPR006683">
    <property type="entry name" value="Thioestr_dom"/>
</dbReference>
<evidence type="ECO:0000259" key="3">
    <source>
        <dbReference type="Pfam" id="PF03061"/>
    </source>
</evidence>
<dbReference type="AlphaFoldDB" id="A0A918RH45"/>
<comment type="similarity">
    <text evidence="1">Belongs to the thioesterase PaaI family.</text>
</comment>
<evidence type="ECO:0000313" key="5">
    <source>
        <dbReference type="Proteomes" id="UP000634139"/>
    </source>
</evidence>
<reference evidence="4" key="1">
    <citation type="journal article" date="2014" name="Int. J. Syst. Evol. Microbiol.">
        <title>Complete genome sequence of Corynebacterium casei LMG S-19264T (=DSM 44701T), isolated from a smear-ripened cheese.</title>
        <authorList>
            <consortium name="US DOE Joint Genome Institute (JGI-PGF)"/>
            <person name="Walter F."/>
            <person name="Albersmeier A."/>
            <person name="Kalinowski J."/>
            <person name="Ruckert C."/>
        </authorList>
    </citation>
    <scope>NUCLEOTIDE SEQUENCE</scope>
    <source>
        <strain evidence="4">KCTC 32422</strain>
    </source>
</reference>
<proteinExistence type="inferred from homology"/>
<gene>
    <name evidence="4" type="ORF">GCM10011617_13300</name>
</gene>
<dbReference type="SUPFAM" id="SSF54637">
    <property type="entry name" value="Thioesterase/thiol ester dehydrase-isomerase"/>
    <property type="match status" value="1"/>
</dbReference>
<name>A0A918RH45_9SPHN</name>
<dbReference type="Gene3D" id="3.10.129.10">
    <property type="entry name" value="Hotdog Thioesterase"/>
    <property type="match status" value="1"/>
</dbReference>